<accession>A0A4R8VAX9</accession>
<dbReference type="EMBL" id="SOFI01000003">
    <property type="protein sequence ID" value="TFB79496.1"/>
    <property type="molecule type" value="Genomic_DNA"/>
</dbReference>
<protein>
    <submittedName>
        <fullName evidence="5">ABC transporter ATP-binding protein</fullName>
    </submittedName>
</protein>
<gene>
    <name evidence="5" type="ORF">E3N84_05170</name>
</gene>
<evidence type="ECO:0000313" key="5">
    <source>
        <dbReference type="EMBL" id="TFB79496.1"/>
    </source>
</evidence>
<dbReference type="GO" id="GO:0042626">
    <property type="term" value="F:ATPase-coupled transmembrane transporter activity"/>
    <property type="evidence" value="ECO:0007669"/>
    <property type="project" value="TreeGrafter"/>
</dbReference>
<organism evidence="5 6">
    <name type="scientific">Terrimesophilobacter mesophilus</name>
    <dbReference type="NCBI Taxonomy" id="433647"/>
    <lineage>
        <taxon>Bacteria</taxon>
        <taxon>Bacillati</taxon>
        <taxon>Actinomycetota</taxon>
        <taxon>Actinomycetes</taxon>
        <taxon>Micrococcales</taxon>
        <taxon>Microbacteriaceae</taxon>
        <taxon>Terrimesophilobacter</taxon>
    </lineage>
</organism>
<comment type="similarity">
    <text evidence="1">Belongs to the ABC transporter superfamily.</text>
</comment>
<evidence type="ECO:0000256" key="2">
    <source>
        <dbReference type="ARBA" id="ARBA00022448"/>
    </source>
</evidence>
<dbReference type="Gene3D" id="3.40.50.300">
    <property type="entry name" value="P-loop containing nucleotide triphosphate hydrolases"/>
    <property type="match status" value="1"/>
</dbReference>
<dbReference type="GO" id="GO:0043190">
    <property type="term" value="C:ATP-binding cassette (ABC) transporter complex"/>
    <property type="evidence" value="ECO:0007669"/>
    <property type="project" value="TreeGrafter"/>
</dbReference>
<comment type="caution">
    <text evidence="5">The sequence shown here is derived from an EMBL/GenBank/DDBJ whole genome shotgun (WGS) entry which is preliminary data.</text>
</comment>
<dbReference type="GO" id="GO:0005524">
    <property type="term" value="F:ATP binding"/>
    <property type="evidence" value="ECO:0007669"/>
    <property type="project" value="UniProtKB-KW"/>
</dbReference>
<dbReference type="PANTHER" id="PTHR43553">
    <property type="entry name" value="HEAVY METAL TRANSPORTER"/>
    <property type="match status" value="1"/>
</dbReference>
<dbReference type="PROSITE" id="PS00211">
    <property type="entry name" value="ABC_TRANSPORTER_1"/>
    <property type="match status" value="1"/>
</dbReference>
<dbReference type="InterPro" id="IPR027417">
    <property type="entry name" value="P-loop_NTPase"/>
</dbReference>
<reference evidence="5 6" key="1">
    <citation type="submission" date="2019-03" db="EMBL/GenBank/DDBJ databases">
        <title>Genomics of glacier-inhabiting Cryobacterium strains.</title>
        <authorList>
            <person name="Liu Q."/>
            <person name="Xin Y.-H."/>
        </authorList>
    </citation>
    <scope>NUCLEOTIDE SEQUENCE [LARGE SCALE GENOMIC DNA]</scope>
    <source>
        <strain evidence="5 6">CGMCC 1.10440</strain>
    </source>
</reference>
<dbReference type="GO" id="GO:0016887">
    <property type="term" value="F:ATP hydrolysis activity"/>
    <property type="evidence" value="ECO:0007669"/>
    <property type="project" value="InterPro"/>
</dbReference>
<dbReference type="Proteomes" id="UP000298488">
    <property type="component" value="Unassembled WGS sequence"/>
</dbReference>
<evidence type="ECO:0000256" key="4">
    <source>
        <dbReference type="ARBA" id="ARBA00022840"/>
    </source>
</evidence>
<dbReference type="InterPro" id="IPR015856">
    <property type="entry name" value="ABC_transpr_CbiO/EcfA_su"/>
</dbReference>
<name>A0A4R8VAX9_9MICO</name>
<dbReference type="InterPro" id="IPR050095">
    <property type="entry name" value="ECF_ABC_transporter_ATP-bd"/>
</dbReference>
<evidence type="ECO:0000256" key="1">
    <source>
        <dbReference type="ARBA" id="ARBA00005417"/>
    </source>
</evidence>
<dbReference type="InterPro" id="IPR003439">
    <property type="entry name" value="ABC_transporter-like_ATP-bd"/>
</dbReference>
<dbReference type="Pfam" id="PF00005">
    <property type="entry name" value="ABC_tran"/>
    <property type="match status" value="1"/>
</dbReference>
<keyword evidence="4 5" id="KW-0067">ATP-binding</keyword>
<dbReference type="InterPro" id="IPR003593">
    <property type="entry name" value="AAA+_ATPase"/>
</dbReference>
<dbReference type="AlphaFoldDB" id="A0A4R8VAX9"/>
<dbReference type="PROSITE" id="PS50893">
    <property type="entry name" value="ABC_TRANSPORTER_2"/>
    <property type="match status" value="1"/>
</dbReference>
<dbReference type="RefSeq" id="WP_104095368.1">
    <property type="nucleotide sequence ID" value="NZ_JACHBP010000001.1"/>
</dbReference>
<proteinExistence type="inferred from homology"/>
<evidence type="ECO:0000313" key="6">
    <source>
        <dbReference type="Proteomes" id="UP000298488"/>
    </source>
</evidence>
<dbReference type="SMART" id="SM00382">
    <property type="entry name" value="AAA"/>
    <property type="match status" value="1"/>
</dbReference>
<evidence type="ECO:0000256" key="3">
    <source>
        <dbReference type="ARBA" id="ARBA00022741"/>
    </source>
</evidence>
<keyword evidence="2" id="KW-0813">Transport</keyword>
<keyword evidence="3" id="KW-0547">Nucleotide-binding</keyword>
<keyword evidence="6" id="KW-1185">Reference proteome</keyword>
<dbReference type="PANTHER" id="PTHR43553:SF24">
    <property type="entry name" value="ENERGY-COUPLING FACTOR TRANSPORTER ATP-BINDING PROTEIN ECFA1"/>
    <property type="match status" value="1"/>
</dbReference>
<dbReference type="CDD" id="cd03225">
    <property type="entry name" value="ABC_cobalt_CbiO_domain1"/>
    <property type="match status" value="1"/>
</dbReference>
<dbReference type="OrthoDB" id="501320at2"/>
<sequence>MIQLDDVSYAYPDTDHFVLSHMNLSIPAGSVTGIVGASGAGKTTLAKILSGFIPHVDGGELSGTVVVDGVTIAEASLADAVSHVGLVIQSPFNQISGAKFTVREELAFGLENLGVPRDEMAVRVAEVADLLGITGLLDRSPYALSGGQQQLVAIASMIIMRTPVLVMDEPTSQLDPGGTRMVFDVMSSLRDSGITLVIFEHKLELLREHADVVHVLADHQLIAHGPSRAMLADPRMEEWGIGSTRFTAAASEARTKKLLPADVELPVSIEDAATVFASFASSKGA</sequence>
<dbReference type="SUPFAM" id="SSF52540">
    <property type="entry name" value="P-loop containing nucleoside triphosphate hydrolases"/>
    <property type="match status" value="1"/>
</dbReference>
<dbReference type="InterPro" id="IPR017871">
    <property type="entry name" value="ABC_transporter-like_CS"/>
</dbReference>